<accession>A0A941F8P6</accession>
<keyword evidence="2" id="KW-0812">Transmembrane</keyword>
<comment type="caution">
    <text evidence="3">The sequence shown here is derived from an EMBL/GenBank/DDBJ whole genome shotgun (WGS) entry which is preliminary data.</text>
</comment>
<protein>
    <submittedName>
        <fullName evidence="3">Uncharacterized protein</fullName>
    </submittedName>
</protein>
<sequence length="436" mass="45835">MGLSLLRGRTRIGLPRIVVGACVTLAAGVAVGLLTDPQDLSHAPGYQYAAGLLLAIGLYGSTHDIDFAEVKRSLKVVLVAVTVGVVLKATLIATVMVWAFHKPEYLVLGIVVAQIDPLSVAATQNNDRVSPRAKAILSVWASFDDPMTVLLTVYFSALAVRYGAGAAGDGSVVSDTVTVFGDLLLNVGLFALAGAAWWAAGRWFRRPRAGERAPAAAPRRFGTRPPADTVALVLVVALILVAAQDMMVLAVALFGLFVRLGRFGVALETAVALAFLIASGVLGVVLASGEVFLREGLVLGAGAFAAQFLATVLISRLLVRPRLTWPDLAHLGFGQQNGITAILLALALEPRFPGTVGVVGPAIVTVNLLHHAFQWARADRWSREWILARARTRRRAQHAPPPPASAESAPGSEASTAPAPQHVSEPLGQELKAEPG</sequence>
<dbReference type="AlphaFoldDB" id="A0A941F8P6"/>
<keyword evidence="2" id="KW-1133">Transmembrane helix</keyword>
<evidence type="ECO:0000256" key="1">
    <source>
        <dbReference type="SAM" id="MobiDB-lite"/>
    </source>
</evidence>
<feature type="transmembrane region" description="Helical" evidence="2">
    <location>
        <begin position="45"/>
        <end position="62"/>
    </location>
</feature>
<feature type="transmembrane region" description="Helical" evidence="2">
    <location>
        <begin position="74"/>
        <end position="99"/>
    </location>
</feature>
<evidence type="ECO:0000313" key="3">
    <source>
        <dbReference type="EMBL" id="MBR8638993.1"/>
    </source>
</evidence>
<dbReference type="EMBL" id="JAGTPG010000001">
    <property type="protein sequence ID" value="MBR8638993.1"/>
    <property type="molecule type" value="Genomic_DNA"/>
</dbReference>
<evidence type="ECO:0000256" key="2">
    <source>
        <dbReference type="SAM" id="Phobius"/>
    </source>
</evidence>
<name>A0A941F8P6_9ACTN</name>
<gene>
    <name evidence="3" type="ORF">KEF29_05810</name>
</gene>
<proteinExistence type="predicted"/>
<reference evidence="3 4" key="1">
    <citation type="submission" date="2021-04" db="EMBL/GenBank/DDBJ databases">
        <title>Characterization of the biosynthetic gene cluster of new lipopeptides with antitumor activity in the genome of the marine Streptomyces PHM034.</title>
        <authorList>
            <person name="Ceniceros A."/>
            <person name="Canedo L."/>
            <person name="Mendez C."/>
            <person name="Olano C."/>
            <person name="Schleissner C."/>
            <person name="Cuevas C."/>
            <person name="De La Calle F."/>
            <person name="Salas J.A."/>
        </authorList>
    </citation>
    <scope>NUCLEOTIDE SEQUENCE [LARGE SCALE GENOMIC DNA]</scope>
    <source>
        <strain evidence="3 4">PHM034</strain>
    </source>
</reference>
<feature type="transmembrane region" description="Helical" evidence="2">
    <location>
        <begin position="229"/>
        <end position="257"/>
    </location>
</feature>
<organism evidence="3 4">
    <name type="scientific">Streptomyces tuirus</name>
    <dbReference type="NCBI Taxonomy" id="68278"/>
    <lineage>
        <taxon>Bacteria</taxon>
        <taxon>Bacillati</taxon>
        <taxon>Actinomycetota</taxon>
        <taxon>Actinomycetes</taxon>
        <taxon>Kitasatosporales</taxon>
        <taxon>Streptomycetaceae</taxon>
        <taxon>Streptomyces</taxon>
    </lineage>
</organism>
<feature type="transmembrane region" description="Helical" evidence="2">
    <location>
        <begin position="12"/>
        <end position="33"/>
    </location>
</feature>
<feature type="region of interest" description="Disordered" evidence="1">
    <location>
        <begin position="392"/>
        <end position="436"/>
    </location>
</feature>
<keyword evidence="4" id="KW-1185">Reference proteome</keyword>
<feature type="transmembrane region" description="Helical" evidence="2">
    <location>
        <begin position="177"/>
        <end position="200"/>
    </location>
</feature>
<feature type="transmembrane region" description="Helical" evidence="2">
    <location>
        <begin position="297"/>
        <end position="319"/>
    </location>
</feature>
<keyword evidence="2" id="KW-0472">Membrane</keyword>
<feature type="transmembrane region" description="Helical" evidence="2">
    <location>
        <begin position="263"/>
        <end position="285"/>
    </location>
</feature>
<feature type="compositionally biased region" description="Low complexity" evidence="1">
    <location>
        <begin position="405"/>
        <end position="420"/>
    </location>
</feature>
<evidence type="ECO:0000313" key="4">
    <source>
        <dbReference type="Proteomes" id="UP000682308"/>
    </source>
</evidence>
<dbReference type="Proteomes" id="UP000682308">
    <property type="component" value="Unassembled WGS sequence"/>
</dbReference>